<organism evidence="1 2">
    <name type="scientific">Candidatus Acidiferrum panamense</name>
    <dbReference type="NCBI Taxonomy" id="2741543"/>
    <lineage>
        <taxon>Bacteria</taxon>
        <taxon>Pseudomonadati</taxon>
        <taxon>Acidobacteriota</taxon>
        <taxon>Terriglobia</taxon>
        <taxon>Candidatus Acidiferrales</taxon>
        <taxon>Candidatus Acidiferrum</taxon>
    </lineage>
</organism>
<dbReference type="EMBL" id="JACDQQ010002572">
    <property type="protein sequence ID" value="MBA0088577.1"/>
    <property type="molecule type" value="Genomic_DNA"/>
</dbReference>
<name>A0A7V8T0B3_9BACT</name>
<evidence type="ECO:0000313" key="1">
    <source>
        <dbReference type="EMBL" id="MBA0088577.1"/>
    </source>
</evidence>
<reference evidence="1" key="1">
    <citation type="submission" date="2020-06" db="EMBL/GenBank/DDBJ databases">
        <title>Legume-microbial interactions unlock mineral nutrients during tropical forest succession.</title>
        <authorList>
            <person name="Epihov D.Z."/>
        </authorList>
    </citation>
    <scope>NUCLEOTIDE SEQUENCE [LARGE SCALE GENOMIC DNA]</scope>
    <source>
        <strain evidence="1">Pan2503</strain>
    </source>
</reference>
<dbReference type="AlphaFoldDB" id="A0A7V8T0B3"/>
<gene>
    <name evidence="1" type="ORF">HRJ53_26620</name>
</gene>
<accession>A0A7V8T0B3</accession>
<dbReference type="Pfam" id="PF11084">
    <property type="entry name" value="DUF2621"/>
    <property type="match status" value="1"/>
</dbReference>
<dbReference type="Proteomes" id="UP000567293">
    <property type="component" value="Unassembled WGS sequence"/>
</dbReference>
<comment type="caution">
    <text evidence="1">The sequence shown here is derived from an EMBL/GenBank/DDBJ whole genome shotgun (WGS) entry which is preliminary data.</text>
</comment>
<dbReference type="InterPro" id="IPR020203">
    <property type="entry name" value="YneK"/>
</dbReference>
<evidence type="ECO:0000313" key="2">
    <source>
        <dbReference type="Proteomes" id="UP000567293"/>
    </source>
</evidence>
<proteinExistence type="predicted"/>
<keyword evidence="2" id="KW-1185">Reference proteome</keyword>
<protein>
    <submittedName>
        <fullName evidence="1">DUF2621 family protein</fullName>
    </submittedName>
</protein>
<sequence length="86" mass="10034">MNWNDAAEDFLNQLLAETPRPVREQTEARLRSTAEMIAEDDGHSRVGVETVIAAWVRNTPETLRPELRHQMERLGLDPRQYRHLLD</sequence>